<evidence type="ECO:0000256" key="1">
    <source>
        <dbReference type="SAM" id="MobiDB-lite"/>
    </source>
</evidence>
<accession>A0A1H3L6F8</accession>
<dbReference type="NCBIfam" id="TIGR03296">
    <property type="entry name" value="M6dom_TIGR03296"/>
    <property type="match status" value="1"/>
</dbReference>
<proteinExistence type="predicted"/>
<keyword evidence="4" id="KW-1185">Reference proteome</keyword>
<sequence length="455" mass="48867">MYGSAPSPELEEFLTNQLNNVRAANDLAVAANVTLSPDPRGLGFNDGTIIPPDRFPPGTPEAVIRNAAADRTPLRAGVRVIVVLVDFADQVMTTSTEHFQDLFFSTGVLPHGSVREYYREVSNGLVDLVGEVVGPLRMPETIAWYANGDYGIGQPPPGTERARDLARHAAEAADPLVDFSQYDNDGNGFVDAFVVVHAGSGGETTPTDPSTMIWSHKATMRQPYSTDSTSLYAYLTIPEDAKVGVCAHELGHLLFGFPDLYDTDKSSAGVGSWCLMGAGEWNGGGDVPAHPSAWCKVKQGWVSVTNVTSEQTVEIVDVQSSRNVLRLWKDGASGPEYFLVENRQRTGFDERLPGDGVLIWHVDDNQPNNRDENHYKVGLVQADGRRDLELKRNRGDAADSYPGTGGNATFSPESTPSSHSYLGQDTAVSLTQISASGATVTATAAVSGKTIPLVD</sequence>
<evidence type="ECO:0000259" key="2">
    <source>
        <dbReference type="Pfam" id="PF05547"/>
    </source>
</evidence>
<dbReference type="Pfam" id="PF05547">
    <property type="entry name" value="Peptidase_M6"/>
    <property type="match status" value="1"/>
</dbReference>
<evidence type="ECO:0000313" key="3">
    <source>
        <dbReference type="EMBL" id="SDY59971.1"/>
    </source>
</evidence>
<dbReference type="GO" id="GO:0008233">
    <property type="term" value="F:peptidase activity"/>
    <property type="evidence" value="ECO:0007669"/>
    <property type="project" value="InterPro"/>
</dbReference>
<dbReference type="Proteomes" id="UP000199632">
    <property type="component" value="Unassembled WGS sequence"/>
</dbReference>
<feature type="region of interest" description="Disordered" evidence="1">
    <location>
        <begin position="393"/>
        <end position="422"/>
    </location>
</feature>
<dbReference type="PANTHER" id="PTHR41775">
    <property type="entry name" value="SECRETED PROTEIN-RELATED"/>
    <property type="match status" value="1"/>
</dbReference>
<protein>
    <submittedName>
        <fullName evidence="3">Immune inhibitor A</fullName>
    </submittedName>
</protein>
<feature type="compositionally biased region" description="Polar residues" evidence="1">
    <location>
        <begin position="407"/>
        <end position="422"/>
    </location>
</feature>
<dbReference type="PANTHER" id="PTHR41775:SF1">
    <property type="entry name" value="PEPTIDASE M6-LIKE DOMAIN-CONTAINING PROTEIN"/>
    <property type="match status" value="1"/>
</dbReference>
<dbReference type="STRING" id="137265.SAMN05421684_0567"/>
<name>A0A1H3L6F8_9ACTN</name>
<dbReference type="RefSeq" id="WP_090786686.1">
    <property type="nucleotide sequence ID" value="NZ_BOND01000030.1"/>
</dbReference>
<feature type="domain" description="Peptidase M6-like" evidence="2">
    <location>
        <begin position="95"/>
        <end position="286"/>
    </location>
</feature>
<dbReference type="AlphaFoldDB" id="A0A1H3L6F8"/>
<dbReference type="EMBL" id="FNQB01000001">
    <property type="protein sequence ID" value="SDY59971.1"/>
    <property type="molecule type" value="Genomic_DNA"/>
</dbReference>
<organism evidence="3 4">
    <name type="scientific">Asanoa ishikariensis</name>
    <dbReference type="NCBI Taxonomy" id="137265"/>
    <lineage>
        <taxon>Bacteria</taxon>
        <taxon>Bacillati</taxon>
        <taxon>Actinomycetota</taxon>
        <taxon>Actinomycetes</taxon>
        <taxon>Micromonosporales</taxon>
        <taxon>Micromonosporaceae</taxon>
        <taxon>Asanoa</taxon>
    </lineage>
</organism>
<evidence type="ECO:0000313" key="4">
    <source>
        <dbReference type="Proteomes" id="UP000199632"/>
    </source>
</evidence>
<dbReference type="GO" id="GO:0006508">
    <property type="term" value="P:proteolysis"/>
    <property type="evidence" value="ECO:0007669"/>
    <property type="project" value="InterPro"/>
</dbReference>
<gene>
    <name evidence="3" type="ORF">SAMN05421684_0567</name>
</gene>
<dbReference type="InterPro" id="IPR008757">
    <property type="entry name" value="Peptidase_M6-like_domain"/>
</dbReference>
<dbReference type="SUPFAM" id="SSF55486">
    <property type="entry name" value="Metalloproteases ('zincins'), catalytic domain"/>
    <property type="match status" value="1"/>
</dbReference>
<reference evidence="4" key="1">
    <citation type="submission" date="2016-10" db="EMBL/GenBank/DDBJ databases">
        <authorList>
            <person name="Varghese N."/>
            <person name="Submissions S."/>
        </authorList>
    </citation>
    <scope>NUCLEOTIDE SEQUENCE [LARGE SCALE GENOMIC DNA]</scope>
    <source>
        <strain evidence="4">DSM 44718</strain>
    </source>
</reference>
<dbReference type="OrthoDB" id="275270at2"/>